<dbReference type="SUPFAM" id="SSF46785">
    <property type="entry name" value="Winged helix' DNA-binding domain"/>
    <property type="match status" value="1"/>
</dbReference>
<dbReference type="InterPro" id="IPR017685">
    <property type="entry name" value="ArgP"/>
</dbReference>
<dbReference type="InterPro" id="IPR005119">
    <property type="entry name" value="LysR_subst-bd"/>
</dbReference>
<dbReference type="PROSITE" id="PS50931">
    <property type="entry name" value="HTH_LYSR"/>
    <property type="match status" value="1"/>
</dbReference>
<evidence type="ECO:0000259" key="6">
    <source>
        <dbReference type="PROSITE" id="PS50931"/>
    </source>
</evidence>
<dbReference type="NCBIfam" id="NF009888">
    <property type="entry name" value="PRK13348.1"/>
    <property type="match status" value="1"/>
</dbReference>
<dbReference type="RefSeq" id="WP_093184212.1">
    <property type="nucleotide sequence ID" value="NZ_FMYH01000005.1"/>
</dbReference>
<dbReference type="SUPFAM" id="SSF53850">
    <property type="entry name" value="Periplasmic binding protein-like II"/>
    <property type="match status" value="1"/>
</dbReference>
<dbReference type="Pfam" id="PF00126">
    <property type="entry name" value="HTH_1"/>
    <property type="match status" value="1"/>
</dbReference>
<accession>A0A1G6S5J0</accession>
<dbReference type="NCBIfam" id="TIGR03298">
    <property type="entry name" value="argP"/>
    <property type="match status" value="1"/>
</dbReference>
<dbReference type="Proteomes" id="UP000199039">
    <property type="component" value="Unassembled WGS sequence"/>
</dbReference>
<evidence type="ECO:0000313" key="7">
    <source>
        <dbReference type="EMBL" id="SDD12109.1"/>
    </source>
</evidence>
<dbReference type="AlphaFoldDB" id="A0A1G6S5J0"/>
<dbReference type="InterPro" id="IPR000847">
    <property type="entry name" value="LysR_HTH_N"/>
</dbReference>
<comment type="similarity">
    <text evidence="1">Belongs to the LysR transcriptional regulatory family.</text>
</comment>
<keyword evidence="3" id="KW-0238">DNA-binding</keyword>
<protein>
    <submittedName>
        <fullName evidence="7">Transcriptional regulator, LysR family</fullName>
    </submittedName>
</protein>
<dbReference type="Gene3D" id="1.10.10.10">
    <property type="entry name" value="Winged helix-like DNA-binding domain superfamily/Winged helix DNA-binding domain"/>
    <property type="match status" value="1"/>
</dbReference>
<evidence type="ECO:0000256" key="1">
    <source>
        <dbReference type="ARBA" id="ARBA00009437"/>
    </source>
</evidence>
<feature type="domain" description="HTH lysR-type" evidence="6">
    <location>
        <begin position="1"/>
        <end position="60"/>
    </location>
</feature>
<sequence>MTTFQLDHLQTLAALVDEGTFDAAARRLHVTPSAVSQRVRAMEQVAGKTLVQRTTPVRTTPAGDVVLRYARQVLLLARDAEAELGLEAQDRGRTSMAIAVNADSLATWFLDALAAVPRELGVVFDIRREDQDHSAALLRSGTVMAAVTATPDAVQGCTSRALGTMRYRAVCSPALIGRAGADRAGADRAGAAPDPARLDDAPMVVFDRKDDLQDRFLRDAGASAARSPRHYVPTSDGYARAVVSGLGWGLLPEQQCLDHIASGDLVELAPSAPVDVLLFWQRWSLASPLLDEVTRAVEAAARAHLIAPVGQTARRRADPTG</sequence>
<dbReference type="EMBL" id="FMYH01000005">
    <property type="protein sequence ID" value="SDD12109.1"/>
    <property type="molecule type" value="Genomic_DNA"/>
</dbReference>
<reference evidence="7 8" key="1">
    <citation type="submission" date="2016-09" db="EMBL/GenBank/DDBJ databases">
        <authorList>
            <person name="Capua I."/>
            <person name="De Benedictis P."/>
            <person name="Joannis T."/>
            <person name="Lombin L.H."/>
            <person name="Cattoli G."/>
        </authorList>
    </citation>
    <scope>NUCLEOTIDE SEQUENCE [LARGE SCALE GENOMIC DNA]</scope>
    <source>
        <strain evidence="7 8">ISLP-3</strain>
    </source>
</reference>
<keyword evidence="8" id="KW-1185">Reference proteome</keyword>
<dbReference type="GO" id="GO:0003700">
    <property type="term" value="F:DNA-binding transcription factor activity"/>
    <property type="evidence" value="ECO:0007669"/>
    <property type="project" value="InterPro"/>
</dbReference>
<evidence type="ECO:0000256" key="5">
    <source>
        <dbReference type="ARBA" id="ARBA00023163"/>
    </source>
</evidence>
<evidence type="ECO:0000256" key="2">
    <source>
        <dbReference type="ARBA" id="ARBA00023015"/>
    </source>
</evidence>
<dbReference type="GO" id="GO:0003677">
    <property type="term" value="F:DNA binding"/>
    <property type="evidence" value="ECO:0007669"/>
    <property type="project" value="UniProtKB-KW"/>
</dbReference>
<dbReference type="Gene3D" id="3.40.190.290">
    <property type="match status" value="1"/>
</dbReference>
<keyword evidence="2" id="KW-0805">Transcription regulation</keyword>
<dbReference type="PANTHER" id="PTHR30579">
    <property type="entry name" value="TRANSCRIPTIONAL REGULATOR"/>
    <property type="match status" value="1"/>
</dbReference>
<keyword evidence="5" id="KW-0804">Transcription</keyword>
<evidence type="ECO:0000256" key="4">
    <source>
        <dbReference type="ARBA" id="ARBA00023159"/>
    </source>
</evidence>
<dbReference type="Pfam" id="PF03466">
    <property type="entry name" value="LysR_substrate"/>
    <property type="match status" value="1"/>
</dbReference>
<dbReference type="PANTHER" id="PTHR30579:SF2">
    <property type="entry name" value="HTH-TYPE TRANSCRIPTIONAL REGULATOR ARGP"/>
    <property type="match status" value="1"/>
</dbReference>
<dbReference type="InterPro" id="IPR036388">
    <property type="entry name" value="WH-like_DNA-bd_sf"/>
</dbReference>
<dbReference type="NCBIfam" id="NF002964">
    <property type="entry name" value="PRK03635.1"/>
    <property type="match status" value="1"/>
</dbReference>
<dbReference type="InterPro" id="IPR050176">
    <property type="entry name" value="LTTR"/>
</dbReference>
<evidence type="ECO:0000313" key="8">
    <source>
        <dbReference type="Proteomes" id="UP000199039"/>
    </source>
</evidence>
<dbReference type="STRING" id="1814289.SAMN05216410_2884"/>
<dbReference type="InterPro" id="IPR036390">
    <property type="entry name" value="WH_DNA-bd_sf"/>
</dbReference>
<proteinExistence type="inferred from homology"/>
<gene>
    <name evidence="7" type="ORF">SAMN05216410_2884</name>
</gene>
<keyword evidence="4" id="KW-0010">Activator</keyword>
<organism evidence="7 8">
    <name type="scientific">Sanguibacter gelidistatuariae</name>
    <dbReference type="NCBI Taxonomy" id="1814289"/>
    <lineage>
        <taxon>Bacteria</taxon>
        <taxon>Bacillati</taxon>
        <taxon>Actinomycetota</taxon>
        <taxon>Actinomycetes</taxon>
        <taxon>Micrococcales</taxon>
        <taxon>Sanguibacteraceae</taxon>
        <taxon>Sanguibacter</taxon>
    </lineage>
</organism>
<evidence type="ECO:0000256" key="3">
    <source>
        <dbReference type="ARBA" id="ARBA00023125"/>
    </source>
</evidence>
<dbReference type="OrthoDB" id="3252676at2"/>
<name>A0A1G6S5J0_9MICO</name>